<sequence>MLAFKLILYLALSREIGHSAHFGFRAVITKLLDINDFHTVAYLIPDRTELDQSDIFPDLPVSVQPVPVLIVSRPLSVNISHIINDNIFSIVFMNNRTKDRVLSLLSSVLYKSQHSNYQSRILLVATE</sequence>
<name>A0A7R8UJB1_HERIL</name>
<dbReference type="AlphaFoldDB" id="A0A7R8UJB1"/>
<protein>
    <submittedName>
        <fullName evidence="1">Uncharacterized protein</fullName>
    </submittedName>
</protein>
<proteinExistence type="predicted"/>
<evidence type="ECO:0000313" key="2">
    <source>
        <dbReference type="Proteomes" id="UP000594454"/>
    </source>
</evidence>
<accession>A0A7R8UJB1</accession>
<reference evidence="1 2" key="1">
    <citation type="submission" date="2020-11" db="EMBL/GenBank/DDBJ databases">
        <authorList>
            <person name="Wallbank WR R."/>
            <person name="Pardo Diaz C."/>
            <person name="Kozak K."/>
            <person name="Martin S."/>
            <person name="Jiggins C."/>
            <person name="Moest M."/>
            <person name="Warren A I."/>
            <person name="Generalovic N T."/>
            <person name="Byers J.R.P. K."/>
            <person name="Montejo-Kovacevich G."/>
            <person name="Yen C E."/>
        </authorList>
    </citation>
    <scope>NUCLEOTIDE SEQUENCE [LARGE SCALE GENOMIC DNA]</scope>
</reference>
<gene>
    <name evidence="1" type="ORF">HERILL_LOCUS4177</name>
</gene>
<keyword evidence="2" id="KW-1185">Reference proteome</keyword>
<evidence type="ECO:0000313" key="1">
    <source>
        <dbReference type="EMBL" id="CAD7081052.1"/>
    </source>
</evidence>
<dbReference type="EMBL" id="LR899010">
    <property type="protein sequence ID" value="CAD7081052.1"/>
    <property type="molecule type" value="Genomic_DNA"/>
</dbReference>
<dbReference type="Proteomes" id="UP000594454">
    <property type="component" value="Chromosome 2"/>
</dbReference>
<dbReference type="InParanoid" id="A0A7R8UJB1"/>
<organism evidence="1 2">
    <name type="scientific">Hermetia illucens</name>
    <name type="common">Black soldier fly</name>
    <dbReference type="NCBI Taxonomy" id="343691"/>
    <lineage>
        <taxon>Eukaryota</taxon>
        <taxon>Metazoa</taxon>
        <taxon>Ecdysozoa</taxon>
        <taxon>Arthropoda</taxon>
        <taxon>Hexapoda</taxon>
        <taxon>Insecta</taxon>
        <taxon>Pterygota</taxon>
        <taxon>Neoptera</taxon>
        <taxon>Endopterygota</taxon>
        <taxon>Diptera</taxon>
        <taxon>Brachycera</taxon>
        <taxon>Stratiomyomorpha</taxon>
        <taxon>Stratiomyidae</taxon>
        <taxon>Hermetiinae</taxon>
        <taxon>Hermetia</taxon>
    </lineage>
</organism>